<evidence type="ECO:0000256" key="2">
    <source>
        <dbReference type="ARBA" id="ARBA00008974"/>
    </source>
</evidence>
<dbReference type="HOGENOM" id="CLU_048240_1_0_4"/>
<dbReference type="Gene3D" id="1.10.4160.10">
    <property type="entry name" value="Hydantoin permease"/>
    <property type="match status" value="1"/>
</dbReference>
<name>F2BG21_9NEIS</name>
<accession>F2BG21</accession>
<dbReference type="InterPro" id="IPR012732">
    <property type="entry name" value="Thia_CytX"/>
</dbReference>
<dbReference type="Proteomes" id="UP000004105">
    <property type="component" value="Unassembled WGS sequence"/>
</dbReference>
<evidence type="ECO:0000313" key="8">
    <source>
        <dbReference type="Proteomes" id="UP000004105"/>
    </source>
</evidence>
<dbReference type="InterPro" id="IPR001248">
    <property type="entry name" value="Pur-cyt_permease"/>
</dbReference>
<dbReference type="EMBL" id="AFAY01000053">
    <property type="protein sequence ID" value="EGF07142.1"/>
    <property type="molecule type" value="Genomic_DNA"/>
</dbReference>
<comment type="subcellular location">
    <subcellularLocation>
        <location evidence="1">Membrane</location>
        <topology evidence="1">Multi-pass membrane protein</topology>
    </subcellularLocation>
</comment>
<evidence type="ECO:0000256" key="1">
    <source>
        <dbReference type="ARBA" id="ARBA00004141"/>
    </source>
</evidence>
<dbReference type="GO" id="GO:0015209">
    <property type="term" value="F:cytosine transmembrane transporter activity"/>
    <property type="evidence" value="ECO:0007669"/>
    <property type="project" value="InterPro"/>
</dbReference>
<dbReference type="PANTHER" id="PTHR30569:SF0">
    <property type="entry name" value="CYTOSINE PERMEASE"/>
    <property type="match status" value="1"/>
</dbReference>
<feature type="transmembrane region" description="Helical" evidence="6">
    <location>
        <begin position="313"/>
        <end position="334"/>
    </location>
</feature>
<dbReference type="OrthoDB" id="5444231at2"/>
<reference evidence="7 8" key="1">
    <citation type="submission" date="2011-02" db="EMBL/GenBank/DDBJ databases">
        <authorList>
            <person name="Muzny D."/>
            <person name="Qin X."/>
            <person name="Deng J."/>
            <person name="Jiang H."/>
            <person name="Liu Y."/>
            <person name="Qu J."/>
            <person name="Song X.-Z."/>
            <person name="Zhang L."/>
            <person name="Thornton R."/>
            <person name="Coyle M."/>
            <person name="Francisco L."/>
            <person name="Jackson L."/>
            <person name="Javaid M."/>
            <person name="Korchina V."/>
            <person name="Kovar C."/>
            <person name="Mata R."/>
            <person name="Mathew T."/>
            <person name="Ngo R."/>
            <person name="Nguyen L."/>
            <person name="Nguyen N."/>
            <person name="Okwuonu G."/>
            <person name="Ongeri F."/>
            <person name="Pham C."/>
            <person name="Simmons D."/>
            <person name="Wilczek-Boney K."/>
            <person name="Hale W."/>
            <person name="Jakkamsetti A."/>
            <person name="Pham P."/>
            <person name="Ruth R."/>
            <person name="San Lucas F."/>
            <person name="Warren J."/>
            <person name="Zhang J."/>
            <person name="Zhao Z."/>
            <person name="Zhou C."/>
            <person name="Zhu D."/>
            <person name="Lee S."/>
            <person name="Bess C."/>
            <person name="Blankenburg K."/>
            <person name="Forbes L."/>
            <person name="Fu Q."/>
            <person name="Gubbala S."/>
            <person name="Hirani K."/>
            <person name="Jayaseelan J.C."/>
            <person name="Lara F."/>
            <person name="Munidasa M."/>
            <person name="Palculict T."/>
            <person name="Patil S."/>
            <person name="Pu L.-L."/>
            <person name="Saada N."/>
            <person name="Tang L."/>
            <person name="Weissenberger G."/>
            <person name="Zhu Y."/>
            <person name="Hemphill L."/>
            <person name="Shang Y."/>
            <person name="Youmans B."/>
            <person name="Ayvaz T."/>
            <person name="Ross M."/>
            <person name="Santibanez J."/>
            <person name="Aqrawi P."/>
            <person name="Gross S."/>
            <person name="Joshi V."/>
            <person name="Fowler G."/>
            <person name="Nazareth L."/>
            <person name="Reid J."/>
            <person name="Worley K."/>
            <person name="Petrosino J."/>
            <person name="Highlander S."/>
            <person name="Gibbs R."/>
        </authorList>
    </citation>
    <scope>NUCLEOTIDE SEQUENCE [LARGE SCALE GENOMIC DNA]</scope>
    <source>
        <strain evidence="7 8">ATCC BAA-1200</strain>
    </source>
</reference>
<dbReference type="AlphaFoldDB" id="F2BG21"/>
<keyword evidence="4 6" id="KW-1133">Transmembrane helix</keyword>
<evidence type="ECO:0000256" key="6">
    <source>
        <dbReference type="SAM" id="Phobius"/>
    </source>
</evidence>
<keyword evidence="3 6" id="KW-0812">Transmembrane</keyword>
<feature type="transmembrane region" description="Helical" evidence="6">
    <location>
        <begin position="40"/>
        <end position="61"/>
    </location>
</feature>
<feature type="transmembrane region" description="Helical" evidence="6">
    <location>
        <begin position="120"/>
        <end position="137"/>
    </location>
</feature>
<feature type="transmembrane region" description="Helical" evidence="6">
    <location>
        <begin position="12"/>
        <end position="34"/>
    </location>
</feature>
<proteinExistence type="inferred from homology"/>
<dbReference type="NCBIfam" id="TIGR02358">
    <property type="entry name" value="thia_cytX"/>
    <property type="match status" value="1"/>
</dbReference>
<comment type="caution">
    <text evidence="7">The sequence shown here is derived from an EMBL/GenBank/DDBJ whole genome shotgun (WGS) entry which is preliminary data.</text>
</comment>
<gene>
    <name evidence="7" type="primary">cytX</name>
    <name evidence="7" type="ORF">HMPREF9123_2678</name>
</gene>
<evidence type="ECO:0000256" key="4">
    <source>
        <dbReference type="ARBA" id="ARBA00022989"/>
    </source>
</evidence>
<dbReference type="Pfam" id="PF02133">
    <property type="entry name" value="Transp_cyt_pur"/>
    <property type="match status" value="1"/>
</dbReference>
<keyword evidence="8" id="KW-1185">Reference proteome</keyword>
<feature type="transmembrane region" description="Helical" evidence="6">
    <location>
        <begin position="370"/>
        <end position="392"/>
    </location>
</feature>
<dbReference type="RefSeq" id="WP_007343683.1">
    <property type="nucleotide sequence ID" value="NZ_GL878494.1"/>
</dbReference>
<keyword evidence="5 6" id="KW-0472">Membrane</keyword>
<feature type="transmembrane region" description="Helical" evidence="6">
    <location>
        <begin position="346"/>
        <end position="364"/>
    </location>
</feature>
<protein>
    <submittedName>
        <fullName evidence="7">NCS1 family nucleobase:cation symporter-1</fullName>
    </submittedName>
</protein>
<feature type="transmembrane region" description="Helical" evidence="6">
    <location>
        <begin position="242"/>
        <end position="269"/>
    </location>
</feature>
<organism evidence="7 8">
    <name type="scientific">Neisseria bacilliformis ATCC BAA-1200</name>
    <dbReference type="NCBI Taxonomy" id="888742"/>
    <lineage>
        <taxon>Bacteria</taxon>
        <taxon>Pseudomonadati</taxon>
        <taxon>Pseudomonadota</taxon>
        <taxon>Betaproteobacteria</taxon>
        <taxon>Neisseriales</taxon>
        <taxon>Neisseriaceae</taxon>
        <taxon>Neisseria</taxon>
    </lineage>
</organism>
<feature type="transmembrane region" description="Helical" evidence="6">
    <location>
        <begin position="211"/>
        <end position="236"/>
    </location>
</feature>
<dbReference type="InterPro" id="IPR030191">
    <property type="entry name" value="CodB"/>
</dbReference>
<dbReference type="STRING" id="267212.GCA_001063965_00955"/>
<comment type="similarity">
    <text evidence="2">Belongs to the purine-cytosine permease (2.A.39) family.</text>
</comment>
<feature type="transmembrane region" description="Helical" evidence="6">
    <location>
        <begin position="149"/>
        <end position="172"/>
    </location>
</feature>
<evidence type="ECO:0000256" key="3">
    <source>
        <dbReference type="ARBA" id="ARBA00022692"/>
    </source>
</evidence>
<sequence>MSGKPLSASSAALIWFGASVSVTEIAAGTLFAPLGWERGMLAQILGHVIGGLLFFAAAYIGAATGKSAMESVRLSFGRRGSVLFSAANVLQLVGWTAVMVFYGAQVSAALGAGLFAADSYLLWALAIGALIVVWLLAGARETGRLKIMIVAAMLLIMLWLSWKVFGATPAAVAPAGEMSFGTAVELSAAMPLSWLPLAADYTRHSQCPKAAAAASAVSYTLTSCWMYALGLAAALFTGQSDAAQILLGAGLVSAGVFVVVVSTVTTAFLDTYSAGVSANNIWRGFAEIPVAVAVTVIGTVLAVFLTMSEYEGFLLWIASVFAPMAAVMITDFFVMKRRDTGLDFDWAGLAVWLAGFVLYRYLLATGWESGIGLTAPVMAAVAVLTVAVRGVFGRKAV</sequence>
<feature type="transmembrane region" description="Helical" evidence="6">
    <location>
        <begin position="82"/>
        <end position="104"/>
    </location>
</feature>
<dbReference type="PANTHER" id="PTHR30569">
    <property type="entry name" value="CYTOSINE TRANSPORTER CODB"/>
    <property type="match status" value="1"/>
</dbReference>
<evidence type="ECO:0000256" key="5">
    <source>
        <dbReference type="ARBA" id="ARBA00023136"/>
    </source>
</evidence>
<feature type="transmembrane region" description="Helical" evidence="6">
    <location>
        <begin position="281"/>
        <end position="307"/>
    </location>
</feature>
<dbReference type="GO" id="GO:0005886">
    <property type="term" value="C:plasma membrane"/>
    <property type="evidence" value="ECO:0007669"/>
    <property type="project" value="TreeGrafter"/>
</dbReference>
<evidence type="ECO:0000313" key="7">
    <source>
        <dbReference type="EMBL" id="EGF07142.1"/>
    </source>
</evidence>